<dbReference type="PANTHER" id="PTHR32308:SF10">
    <property type="entry name" value="CITRATE LYASE SUBUNIT BETA"/>
    <property type="match status" value="1"/>
</dbReference>
<dbReference type="SUPFAM" id="SSF51621">
    <property type="entry name" value="Phosphoenolpyruvate/pyruvate domain"/>
    <property type="match status" value="1"/>
</dbReference>
<dbReference type="InterPro" id="IPR040442">
    <property type="entry name" value="Pyrv_kinase-like_dom_sf"/>
</dbReference>
<evidence type="ECO:0000256" key="4">
    <source>
        <dbReference type="SAM" id="MobiDB-lite"/>
    </source>
</evidence>
<dbReference type="InterPro" id="IPR011206">
    <property type="entry name" value="Citrate_lyase_beta/mcl1/mcl2"/>
</dbReference>
<evidence type="ECO:0000256" key="2">
    <source>
        <dbReference type="ARBA" id="ARBA00022723"/>
    </source>
</evidence>
<keyword evidence="6" id="KW-0456">Lyase</keyword>
<dbReference type="InterPro" id="IPR015813">
    <property type="entry name" value="Pyrv/PenolPyrv_kinase-like_dom"/>
</dbReference>
<organism evidence="6 7">
    <name type="scientific">Brevibacterium samyangense</name>
    <dbReference type="NCBI Taxonomy" id="366888"/>
    <lineage>
        <taxon>Bacteria</taxon>
        <taxon>Bacillati</taxon>
        <taxon>Actinomycetota</taxon>
        <taxon>Actinomycetes</taxon>
        <taxon>Micrococcales</taxon>
        <taxon>Brevibacteriaceae</taxon>
        <taxon>Brevibacterium</taxon>
    </lineage>
</organism>
<dbReference type="InterPro" id="IPR005000">
    <property type="entry name" value="Aldolase/citrate-lyase_domain"/>
</dbReference>
<comment type="cofactor">
    <cofactor evidence="1">
        <name>Mg(2+)</name>
        <dbReference type="ChEBI" id="CHEBI:18420"/>
    </cofactor>
</comment>
<proteinExistence type="predicted"/>
<dbReference type="PANTHER" id="PTHR32308">
    <property type="entry name" value="LYASE BETA SUBUNIT, PUTATIVE (AFU_ORTHOLOGUE AFUA_4G13030)-RELATED"/>
    <property type="match status" value="1"/>
</dbReference>
<keyword evidence="7" id="KW-1185">Reference proteome</keyword>
<evidence type="ECO:0000313" key="6">
    <source>
        <dbReference type="EMBL" id="GAA2007284.1"/>
    </source>
</evidence>
<protein>
    <submittedName>
        <fullName evidence="6">CoA ester lyase</fullName>
    </submittedName>
</protein>
<keyword evidence="3" id="KW-0460">Magnesium</keyword>
<dbReference type="EMBL" id="BAAANO010000015">
    <property type="protein sequence ID" value="GAA2007284.1"/>
    <property type="molecule type" value="Genomic_DNA"/>
</dbReference>
<accession>A0ABN2TFH6</accession>
<feature type="domain" description="HpcH/HpaI aldolase/citrate lyase" evidence="5">
    <location>
        <begin position="12"/>
        <end position="59"/>
    </location>
</feature>
<evidence type="ECO:0000313" key="7">
    <source>
        <dbReference type="Proteomes" id="UP001500755"/>
    </source>
</evidence>
<gene>
    <name evidence="6" type="ORF">GCM10009755_16950</name>
</gene>
<reference evidence="7" key="1">
    <citation type="journal article" date="2019" name="Int. J. Syst. Evol. Microbiol.">
        <title>The Global Catalogue of Microorganisms (GCM) 10K type strain sequencing project: providing services to taxonomists for standard genome sequencing and annotation.</title>
        <authorList>
            <consortium name="The Broad Institute Genomics Platform"/>
            <consortium name="The Broad Institute Genome Sequencing Center for Infectious Disease"/>
            <person name="Wu L."/>
            <person name="Ma J."/>
        </authorList>
    </citation>
    <scope>NUCLEOTIDE SEQUENCE [LARGE SCALE GENOMIC DNA]</scope>
    <source>
        <strain evidence="7">JCM 14546</strain>
    </source>
</reference>
<evidence type="ECO:0000256" key="3">
    <source>
        <dbReference type="ARBA" id="ARBA00022842"/>
    </source>
</evidence>
<dbReference type="Proteomes" id="UP001500755">
    <property type="component" value="Unassembled WGS sequence"/>
</dbReference>
<dbReference type="GO" id="GO:0016829">
    <property type="term" value="F:lyase activity"/>
    <property type="evidence" value="ECO:0007669"/>
    <property type="project" value="UniProtKB-KW"/>
</dbReference>
<feature type="region of interest" description="Disordered" evidence="4">
    <location>
        <begin position="75"/>
        <end position="95"/>
    </location>
</feature>
<evidence type="ECO:0000256" key="1">
    <source>
        <dbReference type="ARBA" id="ARBA00001946"/>
    </source>
</evidence>
<sequence length="333" mass="33904">MTNPTAALDAAQTFLFVPAARPDRFDKAFGSGAHAIIIDLEDAVAPGDKETARDAVAAWLGEHFGGGTGIGADSAGAGATTTGPAAASAGGEDAAAASGSGGSGAAVVVRVNQADSPWWAEDVATLAAAASALAGSGTPGGCPFALMQPKCEAPETLHAIERVFAEHGVAAPYLIGLLETPAGVLRCETLAEDGTVDRFAFGNYDLALELDARVSEDERELLYARSRVALTARAFGMPGAIDGPCADFSTPGATEASAKRGRDLGFAGKLAIHPKQLPMIESEFADSAADVDWAYRVVEAAAAADGAAVNVDGKMVDAPVLKRAQRIVERNPR</sequence>
<evidence type="ECO:0000259" key="5">
    <source>
        <dbReference type="Pfam" id="PF03328"/>
    </source>
</evidence>
<comment type="caution">
    <text evidence="6">The sequence shown here is derived from an EMBL/GenBank/DDBJ whole genome shotgun (WGS) entry which is preliminary data.</text>
</comment>
<feature type="domain" description="HpcH/HpaI aldolase/citrate lyase" evidence="5">
    <location>
        <begin position="104"/>
        <end position="274"/>
    </location>
</feature>
<keyword evidence="2" id="KW-0479">Metal-binding</keyword>
<dbReference type="RefSeq" id="WP_344308761.1">
    <property type="nucleotide sequence ID" value="NZ_BAAANO010000015.1"/>
</dbReference>
<dbReference type="PIRSF" id="PIRSF015582">
    <property type="entry name" value="Cit_lyase_B"/>
    <property type="match status" value="1"/>
</dbReference>
<dbReference type="Gene3D" id="3.20.20.60">
    <property type="entry name" value="Phosphoenolpyruvate-binding domains"/>
    <property type="match status" value="2"/>
</dbReference>
<dbReference type="Pfam" id="PF03328">
    <property type="entry name" value="HpcH_HpaI"/>
    <property type="match status" value="2"/>
</dbReference>
<name>A0ABN2TFH6_9MICO</name>